<evidence type="ECO:0000313" key="3">
    <source>
        <dbReference type="EMBL" id="SEK11102.1"/>
    </source>
</evidence>
<evidence type="ECO:0000256" key="1">
    <source>
        <dbReference type="ARBA" id="ARBA00006987"/>
    </source>
</evidence>
<dbReference type="Gene3D" id="3.40.190.10">
    <property type="entry name" value="Periplasmic binding protein-like II"/>
    <property type="match status" value="1"/>
</dbReference>
<protein>
    <submittedName>
        <fullName evidence="3">Tripartite-type tricarboxylate transporter, receptor component TctC</fullName>
    </submittedName>
</protein>
<name>A0A975WFF4_9RHOB</name>
<sequence length="333" mass="36059">MKLTKTLKGGLVTGTLMAATATAALAEFPERNIEIIHPWGPGNAMAMSQVVAKAMGEELGTDMPVISLPGAAGTKGQTTAMGKPADGYTIFDGYVAPLVLQPILGNADWNFADFKPLSAAVANALAIAGQVDEERWSSFEEMMAYCQENRGDLRYSSGSRNNLPHMVIAKVLQSYDCVAQNVPYTQDGNVFKDLGSQVLDFAFINVGNYRSNPDRVNILLVLSELESSKKAYDGAPTIGELGVDLGLSNLGPMGWTWWIVHPDTPDDVTDTLRGAMERAMARPEVIKAIEAIGFVPLDWDHTQYEEIVGSVDAQLSSMGNALAWEEEELRKLD</sequence>
<dbReference type="EMBL" id="FNYY01000036">
    <property type="protein sequence ID" value="SEK11102.1"/>
    <property type="molecule type" value="Genomic_DNA"/>
</dbReference>
<reference evidence="3 4" key="1">
    <citation type="submission" date="2016-10" db="EMBL/GenBank/DDBJ databases">
        <authorList>
            <person name="Varghese N."/>
            <person name="Submissions S."/>
        </authorList>
    </citation>
    <scope>NUCLEOTIDE SEQUENCE [LARGE SCALE GENOMIC DNA]</scope>
    <source>
        <strain evidence="3 4">FF3</strain>
    </source>
</reference>
<evidence type="ECO:0000256" key="2">
    <source>
        <dbReference type="SAM" id="SignalP"/>
    </source>
</evidence>
<dbReference type="InterPro" id="IPR005064">
    <property type="entry name" value="BUG"/>
</dbReference>
<gene>
    <name evidence="3" type="ORF">SAMN04487940_1368</name>
</gene>
<dbReference type="Proteomes" id="UP000182932">
    <property type="component" value="Unassembled WGS sequence"/>
</dbReference>
<dbReference type="PANTHER" id="PTHR42928">
    <property type="entry name" value="TRICARBOXYLATE-BINDING PROTEIN"/>
    <property type="match status" value="1"/>
</dbReference>
<dbReference type="RefSeq" id="WP_074840349.1">
    <property type="nucleotide sequence ID" value="NZ_FNYY01000036.1"/>
</dbReference>
<keyword evidence="3" id="KW-0675">Receptor</keyword>
<dbReference type="Gene3D" id="3.40.190.150">
    <property type="entry name" value="Bordetella uptake gene, domain 1"/>
    <property type="match status" value="1"/>
</dbReference>
<comment type="caution">
    <text evidence="3">The sequence shown here is derived from an EMBL/GenBank/DDBJ whole genome shotgun (WGS) entry which is preliminary data.</text>
</comment>
<dbReference type="AlphaFoldDB" id="A0A975WFF4"/>
<keyword evidence="2" id="KW-0732">Signal</keyword>
<feature type="chain" id="PRO_5037815922" evidence="2">
    <location>
        <begin position="27"/>
        <end position="333"/>
    </location>
</feature>
<dbReference type="InterPro" id="IPR042100">
    <property type="entry name" value="Bug_dom1"/>
</dbReference>
<dbReference type="PANTHER" id="PTHR42928:SF5">
    <property type="entry name" value="BLR1237 PROTEIN"/>
    <property type="match status" value="1"/>
</dbReference>
<dbReference type="GeneID" id="80821164"/>
<accession>A0A975WFF4</accession>
<comment type="similarity">
    <text evidence="1">Belongs to the UPF0065 (bug) family.</text>
</comment>
<keyword evidence="4" id="KW-1185">Reference proteome</keyword>
<organism evidence="3 4">
    <name type="scientific">Marinovum algicola</name>
    <dbReference type="NCBI Taxonomy" id="42444"/>
    <lineage>
        <taxon>Bacteria</taxon>
        <taxon>Pseudomonadati</taxon>
        <taxon>Pseudomonadota</taxon>
        <taxon>Alphaproteobacteria</taxon>
        <taxon>Rhodobacterales</taxon>
        <taxon>Roseobacteraceae</taxon>
        <taxon>Marinovum</taxon>
    </lineage>
</organism>
<feature type="signal peptide" evidence="2">
    <location>
        <begin position="1"/>
        <end position="26"/>
    </location>
</feature>
<dbReference type="Pfam" id="PF03401">
    <property type="entry name" value="TctC"/>
    <property type="match status" value="1"/>
</dbReference>
<proteinExistence type="inferred from homology"/>
<evidence type="ECO:0000313" key="4">
    <source>
        <dbReference type="Proteomes" id="UP000182932"/>
    </source>
</evidence>